<reference evidence="9" key="1">
    <citation type="submission" date="2019-11" db="EMBL/GenBank/DDBJ databases">
        <title>Complete mitogenomes of the marine picoplanktonic green algae Prasinoderma sp. MBIC 10622 and Prasinococcus capsulatus CCMP 1194 (Palmophyllophyceae).</title>
        <authorList>
            <person name="Turmel M."/>
            <person name="Otis C."/>
            <person name="Lemieux C."/>
        </authorList>
    </citation>
    <scope>NUCLEOTIDE SEQUENCE</scope>
</reference>
<feature type="transmembrane region" description="Helical" evidence="7">
    <location>
        <begin position="486"/>
        <end position="505"/>
    </location>
</feature>
<keyword evidence="2 7" id="KW-0812">Transmembrane</keyword>
<geneLocation type="mitochondrion" evidence="9"/>
<proteinExistence type="inferred from homology"/>
<evidence type="ECO:0000256" key="6">
    <source>
        <dbReference type="ARBA" id="ARBA00023136"/>
    </source>
</evidence>
<protein>
    <submittedName>
        <fullName evidence="9">NADH dehydrogenase subunit 2</fullName>
    </submittedName>
</protein>
<evidence type="ECO:0000256" key="2">
    <source>
        <dbReference type="ARBA" id="ARBA00022692"/>
    </source>
</evidence>
<dbReference type="GO" id="GO:0042773">
    <property type="term" value="P:ATP synthesis coupled electron transport"/>
    <property type="evidence" value="ECO:0007669"/>
    <property type="project" value="InterPro"/>
</dbReference>
<feature type="transmembrane region" description="Helical" evidence="7">
    <location>
        <begin position="120"/>
        <end position="137"/>
    </location>
</feature>
<feature type="transmembrane region" description="Helical" evidence="7">
    <location>
        <begin position="320"/>
        <end position="341"/>
    </location>
</feature>
<dbReference type="AlphaFoldDB" id="A0A650AKJ8"/>
<feature type="transmembrane region" description="Helical" evidence="7">
    <location>
        <begin position="435"/>
        <end position="465"/>
    </location>
</feature>
<dbReference type="GO" id="GO:0008137">
    <property type="term" value="F:NADH dehydrogenase (ubiquinone) activity"/>
    <property type="evidence" value="ECO:0007669"/>
    <property type="project" value="InterPro"/>
</dbReference>
<dbReference type="PANTHER" id="PTHR22773">
    <property type="entry name" value="NADH DEHYDROGENASE"/>
    <property type="match status" value="1"/>
</dbReference>
<name>A0A650AKJ8_9VIRI</name>
<feature type="transmembrane region" description="Helical" evidence="7">
    <location>
        <begin position="53"/>
        <end position="71"/>
    </location>
</feature>
<dbReference type="GO" id="GO:0016020">
    <property type="term" value="C:membrane"/>
    <property type="evidence" value="ECO:0007669"/>
    <property type="project" value="UniProtKB-SubCell"/>
</dbReference>
<evidence type="ECO:0000256" key="7">
    <source>
        <dbReference type="SAM" id="Phobius"/>
    </source>
</evidence>
<feature type="transmembrane region" description="Helical" evidence="7">
    <location>
        <begin position="176"/>
        <end position="201"/>
    </location>
</feature>
<keyword evidence="4 7" id="KW-1133">Transmembrane helix</keyword>
<accession>A0A650AKJ8</accession>
<comment type="subcellular location">
    <subcellularLocation>
        <location evidence="1">Membrane</location>
        <topology evidence="1">Multi-pass membrane protein</topology>
    </subcellularLocation>
</comment>
<dbReference type="Pfam" id="PF00361">
    <property type="entry name" value="Proton_antipo_M"/>
    <property type="match status" value="1"/>
</dbReference>
<dbReference type="PRINTS" id="PR01434">
    <property type="entry name" value="NADHDHGNASE5"/>
</dbReference>
<keyword evidence="9" id="KW-0496">Mitochondrion</keyword>
<gene>
    <name evidence="9" type="primary">nad2</name>
</gene>
<evidence type="ECO:0000313" key="9">
    <source>
        <dbReference type="EMBL" id="QGN73967.1"/>
    </source>
</evidence>
<keyword evidence="6 7" id="KW-0472">Membrane</keyword>
<evidence type="ECO:0000256" key="5">
    <source>
        <dbReference type="ARBA" id="ARBA00023027"/>
    </source>
</evidence>
<dbReference type="HAMAP" id="MF_00445">
    <property type="entry name" value="NDH1_NuoN_1"/>
    <property type="match status" value="1"/>
</dbReference>
<dbReference type="EMBL" id="MN662312">
    <property type="protein sequence ID" value="QGN73967.1"/>
    <property type="molecule type" value="Genomic_DNA"/>
</dbReference>
<feature type="transmembrane region" description="Helical" evidence="7">
    <location>
        <begin position="221"/>
        <end position="239"/>
    </location>
</feature>
<feature type="transmembrane region" description="Helical" evidence="7">
    <location>
        <begin position="23"/>
        <end position="41"/>
    </location>
</feature>
<keyword evidence="5" id="KW-0520">NAD</keyword>
<feature type="transmembrane region" description="Helical" evidence="7">
    <location>
        <begin position="260"/>
        <end position="282"/>
    </location>
</feature>
<sequence length="523" mass="57694">MDLSFSYFTQIFAFDLLLLLPEIYLGSVCLALLLFGVAAAGSREFAYPLLGPVLTRLLCLHLGLTLFFLLASPFESFQALHGTFLQNEGIRQLKILALCVATLLLGMYEAGRQKDQENYFEFPILLGFALWSGLFLLSSNDFLLLYLAVEAQSLCFYVLAAWYRGSAFSTEAGLKYFVLGALSSGILVFGISLLYGTMGTLSYEKLQLLFAVSETNPLETVYYANVLLAVLCILVGFLFKITAAPFHMWAPDVYEGAPTSITAFFVTLPKIVLLGTFARLLYTTFFSFFPLWQGILVASSILSMAVGSYGALAQSKLKRVLAFSSIGHMGYMLLALAAGSTEGLAGVFLYLTIYVFTSLGVFAILLSLENYSLAPGSSSNSLQRLPHGSSNSYRSWFITDLQMLSETSPYRAASFTILLFAMIGVPPLLGFFGKYFAFLAAVQASLILPALLGVCFSTLGAVYYLRLIKIMYFDRAEFPVAYKEPLFSTAYIFTLAVFIILWTIFSPEIPFLNAEEFSLSLYP</sequence>
<feature type="transmembrane region" description="Helical" evidence="7">
    <location>
        <begin position="347"/>
        <end position="368"/>
    </location>
</feature>
<feature type="transmembrane region" description="Helical" evidence="7">
    <location>
        <begin position="294"/>
        <end position="313"/>
    </location>
</feature>
<feature type="domain" description="NADH:quinone oxidoreductase/Mrp antiporter transmembrane" evidence="8">
    <location>
        <begin position="139"/>
        <end position="459"/>
    </location>
</feature>
<dbReference type="InterPro" id="IPR001750">
    <property type="entry name" value="ND/Mrp_TM"/>
</dbReference>
<feature type="transmembrane region" description="Helical" evidence="7">
    <location>
        <begin position="91"/>
        <end position="108"/>
    </location>
</feature>
<feature type="transmembrane region" description="Helical" evidence="7">
    <location>
        <begin position="412"/>
        <end position="429"/>
    </location>
</feature>
<evidence type="ECO:0000256" key="1">
    <source>
        <dbReference type="ARBA" id="ARBA00004141"/>
    </source>
</evidence>
<keyword evidence="3" id="KW-1278">Translocase</keyword>
<feature type="transmembrane region" description="Helical" evidence="7">
    <location>
        <begin position="143"/>
        <end position="164"/>
    </location>
</feature>
<evidence type="ECO:0000259" key="8">
    <source>
        <dbReference type="Pfam" id="PF00361"/>
    </source>
</evidence>
<dbReference type="NCBIfam" id="TIGR01770">
    <property type="entry name" value="NDH_I_N"/>
    <property type="match status" value="1"/>
</dbReference>
<organism evidence="9">
    <name type="scientific">Prasinococcus sp. CCMP1194</name>
    <dbReference type="NCBI Taxonomy" id="110672"/>
    <lineage>
        <taxon>Eukaryota</taxon>
        <taxon>Viridiplantae</taxon>
        <taxon>Prasinodermophyta</taxon>
        <taxon>Palmophyllophyceae</taxon>
        <taxon>Prasinococcales</taxon>
        <taxon>Prasinococcaceae</taxon>
        <taxon>Prasinococcus</taxon>
    </lineage>
</organism>
<evidence type="ECO:0000256" key="4">
    <source>
        <dbReference type="ARBA" id="ARBA00022989"/>
    </source>
</evidence>
<dbReference type="InterPro" id="IPR010096">
    <property type="entry name" value="NADH-Q_OxRdtase_suN/2"/>
</dbReference>
<evidence type="ECO:0000256" key="3">
    <source>
        <dbReference type="ARBA" id="ARBA00022967"/>
    </source>
</evidence>